<gene>
    <name evidence="1" type="ORF">BT96DRAFT_995754</name>
</gene>
<dbReference type="AlphaFoldDB" id="A0A6A4HJ28"/>
<dbReference type="EMBL" id="ML769496">
    <property type="protein sequence ID" value="KAE9397531.1"/>
    <property type="molecule type" value="Genomic_DNA"/>
</dbReference>
<sequence length="107" mass="11970">MPTWALPENKSLHLTRLISLKLANLKSVVSRRLASSIIIYISASSLTLRIALSGDLVGLVSNEFVMESMEIYEILLLKIVPEGMRTSQRESDLLALWVVELADIWTS</sequence>
<evidence type="ECO:0000313" key="2">
    <source>
        <dbReference type="Proteomes" id="UP000799118"/>
    </source>
</evidence>
<dbReference type="Proteomes" id="UP000799118">
    <property type="component" value="Unassembled WGS sequence"/>
</dbReference>
<name>A0A6A4HJ28_9AGAR</name>
<protein>
    <submittedName>
        <fullName evidence="1">Uncharacterized protein</fullName>
    </submittedName>
</protein>
<reference evidence="1" key="1">
    <citation type="journal article" date="2019" name="Environ. Microbiol.">
        <title>Fungal ecological strategies reflected in gene transcription - a case study of two litter decomposers.</title>
        <authorList>
            <person name="Barbi F."/>
            <person name="Kohler A."/>
            <person name="Barry K."/>
            <person name="Baskaran P."/>
            <person name="Daum C."/>
            <person name="Fauchery L."/>
            <person name="Ihrmark K."/>
            <person name="Kuo A."/>
            <person name="LaButti K."/>
            <person name="Lipzen A."/>
            <person name="Morin E."/>
            <person name="Grigoriev I.V."/>
            <person name="Henrissat B."/>
            <person name="Lindahl B."/>
            <person name="Martin F."/>
        </authorList>
    </citation>
    <scope>NUCLEOTIDE SEQUENCE</scope>
    <source>
        <strain evidence="1">JB14</strain>
    </source>
</reference>
<proteinExistence type="predicted"/>
<keyword evidence="2" id="KW-1185">Reference proteome</keyword>
<accession>A0A6A4HJ28</accession>
<organism evidence="1 2">
    <name type="scientific">Gymnopus androsaceus JB14</name>
    <dbReference type="NCBI Taxonomy" id="1447944"/>
    <lineage>
        <taxon>Eukaryota</taxon>
        <taxon>Fungi</taxon>
        <taxon>Dikarya</taxon>
        <taxon>Basidiomycota</taxon>
        <taxon>Agaricomycotina</taxon>
        <taxon>Agaricomycetes</taxon>
        <taxon>Agaricomycetidae</taxon>
        <taxon>Agaricales</taxon>
        <taxon>Marasmiineae</taxon>
        <taxon>Omphalotaceae</taxon>
        <taxon>Gymnopus</taxon>
    </lineage>
</organism>
<evidence type="ECO:0000313" key="1">
    <source>
        <dbReference type="EMBL" id="KAE9397531.1"/>
    </source>
</evidence>